<name>A0A8C2UA37_COTJA</name>
<keyword evidence="2" id="KW-1185">Reference proteome</keyword>
<sequence>KGTLQKGHCTLMSDRECLLPDKKCHPVSRLAKMSSSDTETRHPHTVTSFLFTSLQDLDSTTPCYAIMCSIKWLHTTEDGRYQS</sequence>
<dbReference type="AlphaFoldDB" id="A0A8C2UA37"/>
<reference evidence="1" key="3">
    <citation type="submission" date="2025-09" db="UniProtKB">
        <authorList>
            <consortium name="Ensembl"/>
        </authorList>
    </citation>
    <scope>IDENTIFICATION</scope>
</reference>
<dbReference type="GeneTree" id="ENSGT00960000190922"/>
<reference evidence="1" key="1">
    <citation type="submission" date="2015-11" db="EMBL/GenBank/DDBJ databases">
        <authorList>
            <consortium name="International Coturnix japonica Genome Analysis Consortium"/>
            <person name="Warren W."/>
            <person name="Burt D.W."/>
            <person name="Antin P.B."/>
            <person name="Lanford R."/>
            <person name="Gros J."/>
            <person name="Wilson R.K."/>
        </authorList>
    </citation>
    <scope>NUCLEOTIDE SEQUENCE [LARGE SCALE GENOMIC DNA]</scope>
</reference>
<evidence type="ECO:0000313" key="1">
    <source>
        <dbReference type="Ensembl" id="ENSCJPP00005023998.1"/>
    </source>
</evidence>
<proteinExistence type="predicted"/>
<evidence type="ECO:0000313" key="2">
    <source>
        <dbReference type="Proteomes" id="UP000694412"/>
    </source>
</evidence>
<accession>A0A8C2UA37</accession>
<dbReference type="Ensembl" id="ENSCJPT00005032787.1">
    <property type="protein sequence ID" value="ENSCJPP00005023998.1"/>
    <property type="gene ID" value="ENSCJPG00005018965.1"/>
</dbReference>
<organism evidence="1 2">
    <name type="scientific">Coturnix japonica</name>
    <name type="common">Japanese quail</name>
    <name type="synonym">Coturnix coturnix japonica</name>
    <dbReference type="NCBI Taxonomy" id="93934"/>
    <lineage>
        <taxon>Eukaryota</taxon>
        <taxon>Metazoa</taxon>
        <taxon>Chordata</taxon>
        <taxon>Craniata</taxon>
        <taxon>Vertebrata</taxon>
        <taxon>Euteleostomi</taxon>
        <taxon>Archelosauria</taxon>
        <taxon>Archosauria</taxon>
        <taxon>Dinosauria</taxon>
        <taxon>Saurischia</taxon>
        <taxon>Theropoda</taxon>
        <taxon>Coelurosauria</taxon>
        <taxon>Aves</taxon>
        <taxon>Neognathae</taxon>
        <taxon>Galloanserae</taxon>
        <taxon>Galliformes</taxon>
        <taxon>Phasianidae</taxon>
        <taxon>Perdicinae</taxon>
        <taxon>Coturnix</taxon>
    </lineage>
</organism>
<protein>
    <submittedName>
        <fullName evidence="1">Uncharacterized protein</fullName>
    </submittedName>
</protein>
<reference evidence="1" key="2">
    <citation type="submission" date="2025-08" db="UniProtKB">
        <authorList>
            <consortium name="Ensembl"/>
        </authorList>
    </citation>
    <scope>IDENTIFICATION</scope>
</reference>
<dbReference type="Proteomes" id="UP000694412">
    <property type="component" value="Chromosome 6"/>
</dbReference>